<feature type="compositionally biased region" description="Low complexity" evidence="1">
    <location>
        <begin position="12"/>
        <end position="23"/>
    </location>
</feature>
<evidence type="ECO:0000313" key="3">
    <source>
        <dbReference type="Proteomes" id="UP000252884"/>
    </source>
</evidence>
<protein>
    <submittedName>
        <fullName evidence="2">Uncharacterized protein</fullName>
    </submittedName>
</protein>
<dbReference type="AlphaFoldDB" id="A0A368XTZ1"/>
<dbReference type="RefSeq" id="WP_147282927.1">
    <property type="nucleotide sequence ID" value="NZ_QPJK01000006.1"/>
</dbReference>
<dbReference type="EMBL" id="QPJK01000006">
    <property type="protein sequence ID" value="RCW69494.1"/>
    <property type="molecule type" value="Genomic_DNA"/>
</dbReference>
<feature type="region of interest" description="Disordered" evidence="1">
    <location>
        <begin position="1"/>
        <end position="90"/>
    </location>
</feature>
<keyword evidence="3" id="KW-1185">Reference proteome</keyword>
<feature type="compositionally biased region" description="Basic and acidic residues" evidence="1">
    <location>
        <begin position="1"/>
        <end position="11"/>
    </location>
</feature>
<dbReference type="OrthoDB" id="8909499at2"/>
<name>A0A368XTZ1_9BURK</name>
<feature type="compositionally biased region" description="Basic and acidic residues" evidence="1">
    <location>
        <begin position="28"/>
        <end position="42"/>
    </location>
</feature>
<reference evidence="2 3" key="1">
    <citation type="submission" date="2018-07" db="EMBL/GenBank/DDBJ databases">
        <title>Genomic Encyclopedia of Type Strains, Phase IV (KMG-IV): sequencing the most valuable type-strain genomes for metagenomic binning, comparative biology and taxonomic classification.</title>
        <authorList>
            <person name="Goeker M."/>
        </authorList>
    </citation>
    <scope>NUCLEOTIDE SEQUENCE [LARGE SCALE GENOMIC DNA]</scope>
    <source>
        <strain evidence="2 3">DSM 21634</strain>
    </source>
</reference>
<comment type="caution">
    <text evidence="2">The sequence shown here is derived from an EMBL/GenBank/DDBJ whole genome shotgun (WGS) entry which is preliminary data.</text>
</comment>
<dbReference type="Proteomes" id="UP000252884">
    <property type="component" value="Unassembled WGS sequence"/>
</dbReference>
<evidence type="ECO:0000256" key="1">
    <source>
        <dbReference type="SAM" id="MobiDB-lite"/>
    </source>
</evidence>
<evidence type="ECO:0000313" key="2">
    <source>
        <dbReference type="EMBL" id="RCW69494.1"/>
    </source>
</evidence>
<accession>A0A368XTZ1</accession>
<organism evidence="2 3">
    <name type="scientific">Pseudorhodoferax soli</name>
    <dbReference type="NCBI Taxonomy" id="545864"/>
    <lineage>
        <taxon>Bacteria</taxon>
        <taxon>Pseudomonadati</taxon>
        <taxon>Pseudomonadota</taxon>
        <taxon>Betaproteobacteria</taxon>
        <taxon>Burkholderiales</taxon>
        <taxon>Comamonadaceae</taxon>
    </lineage>
</organism>
<proteinExistence type="predicted"/>
<sequence length="90" mass="9483">MPDIKKLDPSGERAAATEAMETTPISGQEHEYRADGDHHPRQDSAAVEGGPIDTSGCAPSKRQAAPKAEVQAERHISEGIPGAGELPENQ</sequence>
<gene>
    <name evidence="2" type="ORF">DES41_106368</name>
</gene>